<evidence type="ECO:0000313" key="2">
    <source>
        <dbReference type="EMBL" id="KIL69188.1"/>
    </source>
</evidence>
<keyword evidence="3" id="KW-1185">Reference proteome</keyword>
<feature type="region of interest" description="Disordered" evidence="1">
    <location>
        <begin position="64"/>
        <end position="145"/>
    </location>
</feature>
<gene>
    <name evidence="2" type="ORF">M378DRAFT_70315</name>
</gene>
<evidence type="ECO:0000313" key="3">
    <source>
        <dbReference type="Proteomes" id="UP000054549"/>
    </source>
</evidence>
<sequence>MQTHQKIAAWAATVQPGSPAPPSIFSPCSPSFINLTPPPKSSPKFVDLTALGYTTIFVQFPKTPLTASPYPRPRQPTVKESMAPQQQQRSTSSAFDRLRSLANIGNRSRSKSVSAGAGASSSKPKPTTESKKAKHAHVPPPPPLANELALMQFVEGGSVESHAKRVMKAQARAAAGSHYNPQNVSVGAVYRDDRGNVWWDEDEQYEYAHLLAGESVDMYAYQGNEGADAWVKFGKQSPSGKDSPPGKQQSRTPPPDLERRESLSTQESDLVNIVKPVEEGAMPITVPGLSLLSVPMRARKQALRKPEFLVDVAAFGPRSPPGVPKSFDATTSDAVRLKGKARRRPAPLKIPSPVSTSKRPSNPALPSAGLPLAERAQREFIENSFKPMPLPRRQPVTYINTRDIRQEVPKAATTADTRKNLGWRLRAGTAAVPSTSSSAMGKKPSRLNLRAMFGAGVRNE</sequence>
<feature type="region of interest" description="Disordered" evidence="1">
    <location>
        <begin position="336"/>
        <end position="370"/>
    </location>
</feature>
<evidence type="ECO:0000256" key="1">
    <source>
        <dbReference type="SAM" id="MobiDB-lite"/>
    </source>
</evidence>
<feature type="compositionally biased region" description="Low complexity" evidence="1">
    <location>
        <begin position="111"/>
        <end position="125"/>
    </location>
</feature>
<feature type="region of interest" description="Disordered" evidence="1">
    <location>
        <begin position="231"/>
        <end position="268"/>
    </location>
</feature>
<name>A0A0C2XJF3_AMAMK</name>
<feature type="compositionally biased region" description="Polar residues" evidence="1">
    <location>
        <begin position="83"/>
        <end position="94"/>
    </location>
</feature>
<feature type="compositionally biased region" description="Polar residues" evidence="1">
    <location>
        <begin position="236"/>
        <end position="251"/>
    </location>
</feature>
<organism evidence="2 3">
    <name type="scientific">Amanita muscaria (strain Koide BX008)</name>
    <dbReference type="NCBI Taxonomy" id="946122"/>
    <lineage>
        <taxon>Eukaryota</taxon>
        <taxon>Fungi</taxon>
        <taxon>Dikarya</taxon>
        <taxon>Basidiomycota</taxon>
        <taxon>Agaricomycotina</taxon>
        <taxon>Agaricomycetes</taxon>
        <taxon>Agaricomycetidae</taxon>
        <taxon>Agaricales</taxon>
        <taxon>Pluteineae</taxon>
        <taxon>Amanitaceae</taxon>
        <taxon>Amanita</taxon>
    </lineage>
</organism>
<accession>A0A0C2XJF3</accession>
<feature type="compositionally biased region" description="Basic residues" evidence="1">
    <location>
        <begin position="337"/>
        <end position="346"/>
    </location>
</feature>
<dbReference type="EMBL" id="KN818226">
    <property type="protein sequence ID" value="KIL69188.1"/>
    <property type="molecule type" value="Genomic_DNA"/>
</dbReference>
<dbReference type="InParanoid" id="A0A0C2XJF3"/>
<dbReference type="HOGENOM" id="CLU_491847_0_0_1"/>
<proteinExistence type="predicted"/>
<protein>
    <submittedName>
        <fullName evidence="2">Uncharacterized protein</fullName>
    </submittedName>
</protein>
<dbReference type="OrthoDB" id="3233731at2759"/>
<dbReference type="Proteomes" id="UP000054549">
    <property type="component" value="Unassembled WGS sequence"/>
</dbReference>
<dbReference type="AlphaFoldDB" id="A0A0C2XJF3"/>
<reference evidence="2 3" key="1">
    <citation type="submission" date="2014-04" db="EMBL/GenBank/DDBJ databases">
        <title>Evolutionary Origins and Diversification of the Mycorrhizal Mutualists.</title>
        <authorList>
            <consortium name="DOE Joint Genome Institute"/>
            <consortium name="Mycorrhizal Genomics Consortium"/>
            <person name="Kohler A."/>
            <person name="Kuo A."/>
            <person name="Nagy L.G."/>
            <person name="Floudas D."/>
            <person name="Copeland A."/>
            <person name="Barry K.W."/>
            <person name="Cichocki N."/>
            <person name="Veneault-Fourrey C."/>
            <person name="LaButti K."/>
            <person name="Lindquist E.A."/>
            <person name="Lipzen A."/>
            <person name="Lundell T."/>
            <person name="Morin E."/>
            <person name="Murat C."/>
            <person name="Riley R."/>
            <person name="Ohm R."/>
            <person name="Sun H."/>
            <person name="Tunlid A."/>
            <person name="Henrissat B."/>
            <person name="Grigoriev I.V."/>
            <person name="Hibbett D.S."/>
            <person name="Martin F."/>
        </authorList>
    </citation>
    <scope>NUCLEOTIDE SEQUENCE [LARGE SCALE GENOMIC DNA]</scope>
    <source>
        <strain evidence="2 3">Koide BX008</strain>
    </source>
</reference>